<dbReference type="PANTHER" id="PTHR30055:SF234">
    <property type="entry name" value="HTH-TYPE TRANSCRIPTIONAL REGULATOR BETI"/>
    <property type="match status" value="1"/>
</dbReference>
<dbReference type="PROSITE" id="PS50977">
    <property type="entry name" value="HTH_TETR_2"/>
    <property type="match status" value="1"/>
</dbReference>
<dbReference type="SUPFAM" id="SSF48498">
    <property type="entry name" value="Tetracyclin repressor-like, C-terminal domain"/>
    <property type="match status" value="1"/>
</dbReference>
<organism evidence="6 7">
    <name type="scientific">Glycomyces niveus</name>
    <dbReference type="NCBI Taxonomy" id="2820287"/>
    <lineage>
        <taxon>Bacteria</taxon>
        <taxon>Bacillati</taxon>
        <taxon>Actinomycetota</taxon>
        <taxon>Actinomycetes</taxon>
        <taxon>Glycomycetales</taxon>
        <taxon>Glycomycetaceae</taxon>
        <taxon>Glycomyces</taxon>
    </lineage>
</organism>
<evidence type="ECO:0000256" key="2">
    <source>
        <dbReference type="ARBA" id="ARBA00023125"/>
    </source>
</evidence>
<dbReference type="Proteomes" id="UP000681341">
    <property type="component" value="Unassembled WGS sequence"/>
</dbReference>
<accession>A0ABS3U5S6</accession>
<dbReference type="PRINTS" id="PR00455">
    <property type="entry name" value="HTHTETR"/>
</dbReference>
<comment type="caution">
    <text evidence="6">The sequence shown here is derived from an EMBL/GenBank/DDBJ whole genome shotgun (WGS) entry which is preliminary data.</text>
</comment>
<evidence type="ECO:0000256" key="1">
    <source>
        <dbReference type="ARBA" id="ARBA00023015"/>
    </source>
</evidence>
<name>A0ABS3U5S6_9ACTN</name>
<dbReference type="Pfam" id="PF00440">
    <property type="entry name" value="TetR_N"/>
    <property type="match status" value="1"/>
</dbReference>
<dbReference type="Pfam" id="PF17940">
    <property type="entry name" value="TetR_C_31"/>
    <property type="match status" value="1"/>
</dbReference>
<evidence type="ECO:0000259" key="5">
    <source>
        <dbReference type="PROSITE" id="PS50977"/>
    </source>
</evidence>
<dbReference type="InterPro" id="IPR001647">
    <property type="entry name" value="HTH_TetR"/>
</dbReference>
<evidence type="ECO:0000313" key="7">
    <source>
        <dbReference type="Proteomes" id="UP000681341"/>
    </source>
</evidence>
<protein>
    <submittedName>
        <fullName evidence="6">TetR/AcrR family transcriptional regulator</fullName>
    </submittedName>
</protein>
<keyword evidence="7" id="KW-1185">Reference proteome</keyword>
<dbReference type="SUPFAM" id="SSF46689">
    <property type="entry name" value="Homeodomain-like"/>
    <property type="match status" value="1"/>
</dbReference>
<dbReference type="Gene3D" id="1.10.357.10">
    <property type="entry name" value="Tetracycline Repressor, domain 2"/>
    <property type="match status" value="1"/>
</dbReference>
<dbReference type="EMBL" id="JAGFNP010000004">
    <property type="protein sequence ID" value="MBO3733037.1"/>
    <property type="molecule type" value="Genomic_DNA"/>
</dbReference>
<evidence type="ECO:0000256" key="4">
    <source>
        <dbReference type="PROSITE-ProRule" id="PRU00335"/>
    </source>
</evidence>
<proteinExistence type="predicted"/>
<dbReference type="PANTHER" id="PTHR30055">
    <property type="entry name" value="HTH-TYPE TRANSCRIPTIONAL REGULATOR RUTR"/>
    <property type="match status" value="1"/>
</dbReference>
<keyword evidence="2 4" id="KW-0238">DNA-binding</keyword>
<gene>
    <name evidence="6" type="ORF">J5V16_09405</name>
</gene>
<dbReference type="InterPro" id="IPR050109">
    <property type="entry name" value="HTH-type_TetR-like_transc_reg"/>
</dbReference>
<feature type="domain" description="HTH tetR-type" evidence="5">
    <location>
        <begin position="11"/>
        <end position="71"/>
    </location>
</feature>
<feature type="DNA-binding region" description="H-T-H motif" evidence="4">
    <location>
        <begin position="34"/>
        <end position="53"/>
    </location>
</feature>
<dbReference type="InterPro" id="IPR009057">
    <property type="entry name" value="Homeodomain-like_sf"/>
</dbReference>
<evidence type="ECO:0000256" key="3">
    <source>
        <dbReference type="ARBA" id="ARBA00023163"/>
    </source>
</evidence>
<dbReference type="RefSeq" id="WP_208495845.1">
    <property type="nucleotide sequence ID" value="NZ_JAGFNP010000004.1"/>
</dbReference>
<evidence type="ECO:0000313" key="6">
    <source>
        <dbReference type="EMBL" id="MBO3733037.1"/>
    </source>
</evidence>
<dbReference type="InterPro" id="IPR041583">
    <property type="entry name" value="TetR_C_31"/>
</dbReference>
<sequence>MAGPTNAERGREVRARLIAAAQELIAEIGWNAVSTRLLAERAGIRSGLVHYHFESLQALLRQAAVEGMRPLLEGAAAGLDAAPDPPGAVEALLVEVDRYTGADPASLLVIEAYLAATRDPDLRDRMRELMDDFRAHLSAMLARAGRTDPEEAATLIMAAIDGLLLHKSLDARLSAARLAPLLRHLTRPSNGAAQ</sequence>
<reference evidence="6 7" key="1">
    <citation type="submission" date="2021-03" db="EMBL/GenBank/DDBJ databases">
        <title>Glycomyces sp. nov., a novel actinomycete isolated from soil.</title>
        <authorList>
            <person name="Yang X."/>
            <person name="Xu X."/>
        </authorList>
    </citation>
    <scope>NUCLEOTIDE SEQUENCE [LARGE SCALE GENOMIC DNA]</scope>
    <source>
        <strain evidence="6 7">NEAU-S30</strain>
    </source>
</reference>
<keyword evidence="3" id="KW-0804">Transcription</keyword>
<dbReference type="InterPro" id="IPR036271">
    <property type="entry name" value="Tet_transcr_reg_TetR-rel_C_sf"/>
</dbReference>
<keyword evidence="1" id="KW-0805">Transcription regulation</keyword>